<keyword evidence="1" id="KW-0805">Transcription regulation</keyword>
<reference evidence="5 6" key="2">
    <citation type="submission" date="2020-06" db="EMBL/GenBank/DDBJ databases">
        <title>Antribacter stalactiti gen. nov., sp. nov., a new member of the family Nacardiaceae isolated from a cave.</title>
        <authorList>
            <person name="Kim I.S."/>
        </authorList>
    </citation>
    <scope>NUCLEOTIDE SEQUENCE [LARGE SCALE GENOMIC DNA]</scope>
    <source>
        <strain evidence="5 6">YC2-7</strain>
    </source>
</reference>
<dbReference type="GO" id="GO:0006355">
    <property type="term" value="P:regulation of DNA-templated transcription"/>
    <property type="evidence" value="ECO:0007669"/>
    <property type="project" value="InterPro"/>
</dbReference>
<dbReference type="PRINTS" id="PR00038">
    <property type="entry name" value="HTHLUXR"/>
</dbReference>
<dbReference type="Gene3D" id="1.25.40.10">
    <property type="entry name" value="Tetratricopeptide repeat domain"/>
    <property type="match status" value="2"/>
</dbReference>
<dbReference type="InterPro" id="IPR011990">
    <property type="entry name" value="TPR-like_helical_dom_sf"/>
</dbReference>
<dbReference type="PANTHER" id="PTHR44688:SF16">
    <property type="entry name" value="DNA-BINDING TRANSCRIPTIONAL ACTIVATOR DEVR_DOSR"/>
    <property type="match status" value="1"/>
</dbReference>
<sequence>MSESVADLVAEGRAALHCGDAAGARLAFERAREQSAEGVVLEGLARAAYLAMDYPPAVENWERAYAAYRESGDFVGAVRVARTLGYMYFSVVGDFAVANGWIARAKTLLAGAPDSTEEGWVALNIGMFEGNRERKELRFREALAVARRLGDIDLECVALAYLGASCVHADRAEEGMALLDESLAAVAGSEVDDFTVLEEIFCQLFSACERAHDVNRADQWIRIGEAIAARRQLPAVSAFCRTHYGGVLTAAGRWPEADATLTAAVRLWGLGKRSLLQGGAQIRLADLRARQGKLEEAEQLLVGLEADPEAARPLVAIHLSNGATTLARDVVERALAQLDPDSSAAAPLLELLVGVHLSAGQLDAAGCAAEQLTACAVRHPSPFVRATAALANGRVHIAAGTGVAEAQSCLREALAGFLSAQAPMEIARTRLELAKALRVECPEVALVEARAALDGFSRLQAARYADEAAAVLRSLGVRTAAARKGDSVLTKREVEVLDLLGHGLSNPEISDRLFISRKTVEHHVGNILSKLGLRSRGEAAAFAVRK</sequence>
<accession>A0A848KDZ4</accession>
<dbReference type="SUPFAM" id="SSF48452">
    <property type="entry name" value="TPR-like"/>
    <property type="match status" value="1"/>
</dbReference>
<dbReference type="GO" id="GO:0003677">
    <property type="term" value="F:DNA binding"/>
    <property type="evidence" value="ECO:0007669"/>
    <property type="project" value="UniProtKB-KW"/>
</dbReference>
<dbReference type="InterPro" id="IPR000792">
    <property type="entry name" value="Tscrpt_reg_LuxR_C"/>
</dbReference>
<organism evidence="5 6">
    <name type="scientific">Antrihabitans stalactiti</name>
    <dbReference type="NCBI Taxonomy" id="2584121"/>
    <lineage>
        <taxon>Bacteria</taxon>
        <taxon>Bacillati</taxon>
        <taxon>Actinomycetota</taxon>
        <taxon>Actinomycetes</taxon>
        <taxon>Mycobacteriales</taxon>
        <taxon>Nocardiaceae</taxon>
        <taxon>Antrihabitans</taxon>
    </lineage>
</organism>
<dbReference type="PANTHER" id="PTHR44688">
    <property type="entry name" value="DNA-BINDING TRANSCRIPTIONAL ACTIVATOR DEVR_DOSR"/>
    <property type="match status" value="1"/>
</dbReference>
<evidence type="ECO:0000256" key="3">
    <source>
        <dbReference type="ARBA" id="ARBA00023163"/>
    </source>
</evidence>
<dbReference type="PROSITE" id="PS00622">
    <property type="entry name" value="HTH_LUXR_1"/>
    <property type="match status" value="1"/>
</dbReference>
<keyword evidence="3" id="KW-0804">Transcription</keyword>
<evidence type="ECO:0000256" key="1">
    <source>
        <dbReference type="ARBA" id="ARBA00023015"/>
    </source>
</evidence>
<evidence type="ECO:0000256" key="2">
    <source>
        <dbReference type="ARBA" id="ARBA00023125"/>
    </source>
</evidence>
<dbReference type="PROSITE" id="PS50043">
    <property type="entry name" value="HTH_LUXR_2"/>
    <property type="match status" value="1"/>
</dbReference>
<protein>
    <recommendedName>
        <fullName evidence="4">HTH luxR-type domain-containing protein</fullName>
    </recommendedName>
</protein>
<evidence type="ECO:0000313" key="5">
    <source>
        <dbReference type="EMBL" id="NMN96509.1"/>
    </source>
</evidence>
<dbReference type="EMBL" id="VCQU01000005">
    <property type="protein sequence ID" value="NMN96509.1"/>
    <property type="molecule type" value="Genomic_DNA"/>
</dbReference>
<dbReference type="Pfam" id="PF00196">
    <property type="entry name" value="GerE"/>
    <property type="match status" value="1"/>
</dbReference>
<dbReference type="InterPro" id="IPR036388">
    <property type="entry name" value="WH-like_DNA-bd_sf"/>
</dbReference>
<keyword evidence="2" id="KW-0238">DNA-binding</keyword>
<feature type="domain" description="HTH luxR-type" evidence="4">
    <location>
        <begin position="482"/>
        <end position="546"/>
    </location>
</feature>
<dbReference type="SUPFAM" id="SSF46894">
    <property type="entry name" value="C-terminal effector domain of the bipartite response regulators"/>
    <property type="match status" value="1"/>
</dbReference>
<dbReference type="CDD" id="cd06170">
    <property type="entry name" value="LuxR_C_like"/>
    <property type="match status" value="1"/>
</dbReference>
<comment type="caution">
    <text evidence="5">The sequence shown here is derived from an EMBL/GenBank/DDBJ whole genome shotgun (WGS) entry which is preliminary data.</text>
</comment>
<dbReference type="Proteomes" id="UP000535543">
    <property type="component" value="Unassembled WGS sequence"/>
</dbReference>
<name>A0A848KDZ4_9NOCA</name>
<evidence type="ECO:0000313" key="6">
    <source>
        <dbReference type="Proteomes" id="UP000535543"/>
    </source>
</evidence>
<dbReference type="InterPro" id="IPR016032">
    <property type="entry name" value="Sig_transdc_resp-reg_C-effctor"/>
</dbReference>
<dbReference type="AlphaFoldDB" id="A0A848KDZ4"/>
<reference evidence="5 6" key="1">
    <citation type="submission" date="2019-05" db="EMBL/GenBank/DDBJ databases">
        <authorList>
            <person name="Lee S.D."/>
        </authorList>
    </citation>
    <scope>NUCLEOTIDE SEQUENCE [LARGE SCALE GENOMIC DNA]</scope>
    <source>
        <strain evidence="5 6">YC2-7</strain>
    </source>
</reference>
<proteinExistence type="predicted"/>
<dbReference type="SMART" id="SM00421">
    <property type="entry name" value="HTH_LUXR"/>
    <property type="match status" value="1"/>
</dbReference>
<gene>
    <name evidence="5" type="ORF">FGL95_15815</name>
</gene>
<dbReference type="Gene3D" id="1.10.10.10">
    <property type="entry name" value="Winged helix-like DNA-binding domain superfamily/Winged helix DNA-binding domain"/>
    <property type="match status" value="1"/>
</dbReference>
<keyword evidence="6" id="KW-1185">Reference proteome</keyword>
<dbReference type="RefSeq" id="WP_169588505.1">
    <property type="nucleotide sequence ID" value="NZ_VCQU01000005.1"/>
</dbReference>
<evidence type="ECO:0000259" key="4">
    <source>
        <dbReference type="PROSITE" id="PS50043"/>
    </source>
</evidence>